<dbReference type="EMBL" id="MT144493">
    <property type="protein sequence ID" value="QJA54290.1"/>
    <property type="molecule type" value="Genomic_DNA"/>
</dbReference>
<dbReference type="AlphaFoldDB" id="A0A6H2A4C0"/>
<accession>A0A6H2A4C0</accession>
<reference evidence="1" key="1">
    <citation type="submission" date="2020-03" db="EMBL/GenBank/DDBJ databases">
        <title>The deep terrestrial virosphere.</title>
        <authorList>
            <person name="Holmfeldt K."/>
            <person name="Nilsson E."/>
            <person name="Simone D."/>
            <person name="Lopez-Fernandez M."/>
            <person name="Wu X."/>
            <person name="de Brujin I."/>
            <person name="Lundin D."/>
            <person name="Andersson A."/>
            <person name="Bertilsson S."/>
            <person name="Dopson M."/>
        </authorList>
    </citation>
    <scope>NUCLEOTIDE SEQUENCE</scope>
    <source>
        <strain evidence="1">TM448A04589</strain>
    </source>
</reference>
<protein>
    <submittedName>
        <fullName evidence="1">Uncharacterized protein</fullName>
    </submittedName>
</protein>
<proteinExistence type="predicted"/>
<gene>
    <name evidence="1" type="ORF">TM448A04589_0009</name>
</gene>
<name>A0A6H2A4C0_9ZZZZ</name>
<evidence type="ECO:0000313" key="1">
    <source>
        <dbReference type="EMBL" id="QJA54290.1"/>
    </source>
</evidence>
<organism evidence="1">
    <name type="scientific">viral metagenome</name>
    <dbReference type="NCBI Taxonomy" id="1070528"/>
    <lineage>
        <taxon>unclassified sequences</taxon>
        <taxon>metagenomes</taxon>
        <taxon>organismal metagenomes</taxon>
    </lineage>
</organism>
<sequence length="60" mass="6927">MTIDKAIEILTLDVKGSTKIDFDDWQKALKLGIEAMKELKWFRSQLRVMSTTQLPGETKE</sequence>